<dbReference type="AlphaFoldDB" id="A0A699VJ22"/>
<dbReference type="EMBL" id="BKCJ011443176">
    <property type="protein sequence ID" value="GFD34149.1"/>
    <property type="molecule type" value="Genomic_DNA"/>
</dbReference>
<reference evidence="1" key="1">
    <citation type="journal article" date="2019" name="Sci. Rep.">
        <title>Draft genome of Tanacetum cinerariifolium, the natural source of mosquito coil.</title>
        <authorList>
            <person name="Yamashiro T."/>
            <person name="Shiraishi A."/>
            <person name="Satake H."/>
            <person name="Nakayama K."/>
        </authorList>
    </citation>
    <scope>NUCLEOTIDE SEQUENCE</scope>
</reference>
<protein>
    <submittedName>
        <fullName evidence="1">Uncharacterized protein</fullName>
    </submittedName>
</protein>
<comment type="caution">
    <text evidence="1">The sequence shown here is derived from an EMBL/GenBank/DDBJ whole genome shotgun (WGS) entry which is preliminary data.</text>
</comment>
<proteinExistence type="predicted"/>
<evidence type="ECO:0000313" key="1">
    <source>
        <dbReference type="EMBL" id="GFD34149.1"/>
    </source>
</evidence>
<organism evidence="1">
    <name type="scientific">Tanacetum cinerariifolium</name>
    <name type="common">Dalmatian daisy</name>
    <name type="synonym">Chrysanthemum cinerariifolium</name>
    <dbReference type="NCBI Taxonomy" id="118510"/>
    <lineage>
        <taxon>Eukaryota</taxon>
        <taxon>Viridiplantae</taxon>
        <taxon>Streptophyta</taxon>
        <taxon>Embryophyta</taxon>
        <taxon>Tracheophyta</taxon>
        <taxon>Spermatophyta</taxon>
        <taxon>Magnoliopsida</taxon>
        <taxon>eudicotyledons</taxon>
        <taxon>Gunneridae</taxon>
        <taxon>Pentapetalae</taxon>
        <taxon>asterids</taxon>
        <taxon>campanulids</taxon>
        <taxon>Asterales</taxon>
        <taxon>Asteraceae</taxon>
        <taxon>Asteroideae</taxon>
        <taxon>Anthemideae</taxon>
        <taxon>Anthemidinae</taxon>
        <taxon>Tanacetum</taxon>
    </lineage>
</organism>
<name>A0A699VJ22_TANCI</name>
<accession>A0A699VJ22</accession>
<sequence length="69" mass="7342">MIAAELSQYILIGLFIECITPRSPINFLIQTASVAASEAATYSACAECIAIVVCFLLFQSTAPPLTTKT</sequence>
<gene>
    <name evidence="1" type="ORF">Tci_906118</name>
</gene>